<dbReference type="PANTHER" id="PTHR36451:SF1">
    <property type="entry name" value="OMEGA-HYDROXY-BETA-DIHYDROMENAQUINONE-9 SULFOTRANSFERASE STF3"/>
    <property type="match status" value="1"/>
</dbReference>
<gene>
    <name evidence="1" type="ORF">HLB44_23685</name>
</gene>
<dbReference type="InterPro" id="IPR027417">
    <property type="entry name" value="P-loop_NTPase"/>
</dbReference>
<organism evidence="1 2">
    <name type="scientific">Pseudaquabacterium terrae</name>
    <dbReference type="NCBI Taxonomy" id="2732868"/>
    <lineage>
        <taxon>Bacteria</taxon>
        <taxon>Pseudomonadati</taxon>
        <taxon>Pseudomonadota</taxon>
        <taxon>Betaproteobacteria</taxon>
        <taxon>Burkholderiales</taxon>
        <taxon>Sphaerotilaceae</taxon>
        <taxon>Pseudaquabacterium</taxon>
    </lineage>
</organism>
<dbReference type="EMBL" id="JABRWJ010000007">
    <property type="protein sequence ID" value="NRF70010.1"/>
    <property type="molecule type" value="Genomic_DNA"/>
</dbReference>
<dbReference type="Gene3D" id="3.40.50.300">
    <property type="entry name" value="P-loop containing nucleotide triphosphate hydrolases"/>
    <property type="match status" value="1"/>
</dbReference>
<protein>
    <submittedName>
        <fullName evidence="1">Sulfotransferase</fullName>
    </submittedName>
</protein>
<proteinExistence type="predicted"/>
<dbReference type="Pfam" id="PF13469">
    <property type="entry name" value="Sulfotransfer_3"/>
    <property type="match status" value="1"/>
</dbReference>
<reference evidence="1 2" key="1">
    <citation type="submission" date="2020-05" db="EMBL/GenBank/DDBJ databases">
        <title>Aquincola sp. isolate from soil.</title>
        <authorList>
            <person name="Han J."/>
            <person name="Kim D.-U."/>
        </authorList>
    </citation>
    <scope>NUCLEOTIDE SEQUENCE [LARGE SCALE GENOMIC DNA]</scope>
    <source>
        <strain evidence="1 2">S2</strain>
    </source>
</reference>
<sequence length="423" mass="48697">MLNTTQAAPVRQAIERLQWTSARGIDRIDLSERGLLDAARCETGLEDFGDDHFLTPLRRLLAALHDEAELNPFGERIAHGRTLGSLKNRLWARACLDAHPEIAERRLVAPIIIVGPHRSGTTRLHRLLAADRRLAHLRTWEGMNPAPRRWIGARAAPDDVTTRRVEAVQALAMRHRMYPESSTMHAMHADWPEEEMLLLNHEFVSFSALGLYDVPGYYRWFIDADKTAAYRSMAEQLKLVSWARGDADGTRWVLKNPQHMLDLPVLLATFPDAKIVFTHRDPLKTVGSMLSMALHFAVQHTDRDCRTSVRDTWLDFFEQTARRCMQWRGRIPADQQLDLHYEDMESDWRGQVRRIYHFAGLDFDAEAERSMADWLDRDAQAARHVGHRYALEDFGLTRAAVDERMRFVRDRYSIGYEGVRAAA</sequence>
<dbReference type="PANTHER" id="PTHR36451">
    <property type="entry name" value="PAPS-DEPENDENT SULFOTRANSFERASE STF3"/>
    <property type="match status" value="1"/>
</dbReference>
<dbReference type="RefSeq" id="WP_173128037.1">
    <property type="nucleotide sequence ID" value="NZ_JABRWJ010000007.1"/>
</dbReference>
<evidence type="ECO:0000313" key="1">
    <source>
        <dbReference type="EMBL" id="NRF70010.1"/>
    </source>
</evidence>
<dbReference type="InterPro" id="IPR052736">
    <property type="entry name" value="Stf3_sulfotransferase"/>
</dbReference>
<evidence type="ECO:0000313" key="2">
    <source>
        <dbReference type="Proteomes" id="UP000737171"/>
    </source>
</evidence>
<name>A0ABX2EN09_9BURK</name>
<keyword evidence="2" id="KW-1185">Reference proteome</keyword>
<accession>A0ABX2EN09</accession>
<comment type="caution">
    <text evidence="1">The sequence shown here is derived from an EMBL/GenBank/DDBJ whole genome shotgun (WGS) entry which is preliminary data.</text>
</comment>
<dbReference type="Proteomes" id="UP000737171">
    <property type="component" value="Unassembled WGS sequence"/>
</dbReference>
<dbReference type="SUPFAM" id="SSF52540">
    <property type="entry name" value="P-loop containing nucleoside triphosphate hydrolases"/>
    <property type="match status" value="1"/>
</dbReference>